<accession>A0A7W9U6A5</accession>
<organism evidence="2 3">
    <name type="scientific">Massilia aurea</name>
    <dbReference type="NCBI Taxonomy" id="373040"/>
    <lineage>
        <taxon>Bacteria</taxon>
        <taxon>Pseudomonadati</taxon>
        <taxon>Pseudomonadota</taxon>
        <taxon>Betaproteobacteria</taxon>
        <taxon>Burkholderiales</taxon>
        <taxon>Oxalobacteraceae</taxon>
        <taxon>Telluria group</taxon>
        <taxon>Massilia</taxon>
    </lineage>
</organism>
<comment type="caution">
    <text evidence="2">The sequence shown here is derived from an EMBL/GenBank/DDBJ whole genome shotgun (WGS) entry which is preliminary data.</text>
</comment>
<reference evidence="2 3" key="1">
    <citation type="submission" date="2020-08" db="EMBL/GenBank/DDBJ databases">
        <title>The Agave Microbiome: Exploring the role of microbial communities in plant adaptations to desert environments.</title>
        <authorList>
            <person name="Partida-Martinez L.P."/>
        </authorList>
    </citation>
    <scope>NUCLEOTIDE SEQUENCE [LARGE SCALE GENOMIC DNA]</scope>
    <source>
        <strain evidence="2 3">AT3.2</strain>
    </source>
</reference>
<dbReference type="RefSeq" id="WP_229424563.1">
    <property type="nucleotide sequence ID" value="NZ_JACHBX010000001.1"/>
</dbReference>
<proteinExistence type="predicted"/>
<dbReference type="AlphaFoldDB" id="A0A7W9U6A5"/>
<keyword evidence="3" id="KW-1185">Reference proteome</keyword>
<dbReference type="Pfam" id="PF14341">
    <property type="entry name" value="PilX_N"/>
    <property type="match status" value="1"/>
</dbReference>
<evidence type="ECO:0000313" key="2">
    <source>
        <dbReference type="EMBL" id="MBB6132397.1"/>
    </source>
</evidence>
<protein>
    <submittedName>
        <fullName evidence="2">Type IV pilus assembly protein PilX</fullName>
    </submittedName>
</protein>
<dbReference type="InterPro" id="IPR025746">
    <property type="entry name" value="PilX_N_dom"/>
</dbReference>
<feature type="domain" description="Type 4 fimbrial biogenesis protein PilX N-terminal" evidence="1">
    <location>
        <begin position="14"/>
        <end position="62"/>
    </location>
</feature>
<gene>
    <name evidence="2" type="ORF">HD842_000508</name>
</gene>
<dbReference type="EMBL" id="JACHBX010000001">
    <property type="protein sequence ID" value="MBB6132397.1"/>
    <property type="molecule type" value="Genomic_DNA"/>
</dbReference>
<sequence>MRHRLPPMPRRQDGIALITALVLMLAVLMTGIASARGALQSTRAAAYERDRTLALHMAEAALLDAEHDIDGGAVPGSARANAIRGGSADAFVGACLGARPYNGLCAHDADPDHQLARLALDDGPAIAFGTFTGATLPTGEGGLPLETPRYLIELMPASADGQLYRIAARGAGSMPGAGAAVQAYYRLPAAGGHGRRVGWREIGNWSAMVAAASE</sequence>
<evidence type="ECO:0000259" key="1">
    <source>
        <dbReference type="Pfam" id="PF14341"/>
    </source>
</evidence>
<name>A0A7W9U6A5_9BURK</name>
<dbReference type="Proteomes" id="UP000540787">
    <property type="component" value="Unassembled WGS sequence"/>
</dbReference>
<evidence type="ECO:0000313" key="3">
    <source>
        <dbReference type="Proteomes" id="UP000540787"/>
    </source>
</evidence>